<dbReference type="GO" id="GO:0005789">
    <property type="term" value="C:endoplasmic reticulum membrane"/>
    <property type="evidence" value="ECO:0007669"/>
    <property type="project" value="UniProtKB-SubCell"/>
</dbReference>
<comment type="caution">
    <text evidence="10">Lacks conserved residue(s) required for the propagation of feature annotation.</text>
</comment>
<comment type="function">
    <text evidence="10">Mediator of sterol homeostasis involved in sterol uptake, trafficking and distribution into membranes.</text>
</comment>
<evidence type="ECO:0000256" key="2">
    <source>
        <dbReference type="ARBA" id="ARBA00009187"/>
    </source>
</evidence>
<evidence type="ECO:0000256" key="6">
    <source>
        <dbReference type="ARBA" id="ARBA00022989"/>
    </source>
</evidence>
<dbReference type="GO" id="GO:0000139">
    <property type="term" value="C:Golgi membrane"/>
    <property type="evidence" value="ECO:0007669"/>
    <property type="project" value="UniProtKB-SubCell"/>
</dbReference>
<sequence length="144" mass="16328">MPVCVECANPVSSLYTEYGKGHIVLAQCQKVSRACEILVFTGHFFLGYAQQAVPLIRCRVCTFSAIHSFLQRCISWLGGCRTKVCSIYRQKMKFRMDSIIAGLILSSFGKFLHTVMVIWDYREMEFSYLVNMTVFTSNLEAIAG</sequence>
<keyword evidence="7 10" id="KW-0445">Lipid transport</keyword>
<comment type="function">
    <text evidence="10">Regulates also the sphingolipid metabolism.</text>
</comment>
<evidence type="ECO:0000313" key="11">
    <source>
        <dbReference type="EMBL" id="PJF18801.1"/>
    </source>
</evidence>
<reference evidence="11 12" key="1">
    <citation type="submission" date="2016-10" db="EMBL/GenBank/DDBJ databases">
        <title>The genome of Paramicrosporidium saccamoebae is the missing link in understanding Cryptomycota and Microsporidia evolution.</title>
        <authorList>
            <person name="Quandt C.A."/>
            <person name="Beaudet D."/>
            <person name="Corsaro D."/>
            <person name="Michel R."/>
            <person name="Corradi N."/>
            <person name="James T."/>
        </authorList>
    </citation>
    <scope>NUCLEOTIDE SEQUENCE [LARGE SCALE GENOMIC DNA]</scope>
    <source>
        <strain evidence="11 12">KSL3</strain>
    </source>
</reference>
<evidence type="ECO:0000256" key="5">
    <source>
        <dbReference type="ARBA" id="ARBA00022824"/>
    </source>
</evidence>
<dbReference type="STRING" id="1246581.A0A2H9TM00"/>
<accession>A0A2H9TM00</accession>
<keyword evidence="10" id="KW-0333">Golgi apparatus</keyword>
<dbReference type="AlphaFoldDB" id="A0A2H9TM00"/>
<dbReference type="Pfam" id="PF04161">
    <property type="entry name" value="Arv1"/>
    <property type="match status" value="2"/>
</dbReference>
<comment type="similarity">
    <text evidence="2 10">Belongs to the ARV1 family.</text>
</comment>
<dbReference type="GO" id="GO:0032366">
    <property type="term" value="P:intracellular sterol transport"/>
    <property type="evidence" value="ECO:0007669"/>
    <property type="project" value="UniProtKB-UniRule"/>
</dbReference>
<comment type="caution">
    <text evidence="11">The sequence shown here is derived from an EMBL/GenBank/DDBJ whole genome shotgun (WGS) entry which is preliminary data.</text>
</comment>
<evidence type="ECO:0000313" key="12">
    <source>
        <dbReference type="Proteomes" id="UP000240830"/>
    </source>
</evidence>
<evidence type="ECO:0000256" key="3">
    <source>
        <dbReference type="ARBA" id="ARBA00022448"/>
    </source>
</evidence>
<dbReference type="GO" id="GO:0097036">
    <property type="term" value="P:regulation of plasma membrane sterol distribution"/>
    <property type="evidence" value="ECO:0007669"/>
    <property type="project" value="UniProtKB-UniRule"/>
</dbReference>
<keyword evidence="5 10" id="KW-0256">Endoplasmic reticulum</keyword>
<evidence type="ECO:0000256" key="8">
    <source>
        <dbReference type="ARBA" id="ARBA00023098"/>
    </source>
</evidence>
<dbReference type="GO" id="GO:0032541">
    <property type="term" value="C:cortical endoplasmic reticulum"/>
    <property type="evidence" value="ECO:0007669"/>
    <property type="project" value="TreeGrafter"/>
</dbReference>
<keyword evidence="10" id="KW-0746">Sphingolipid metabolism</keyword>
<protein>
    <recommendedName>
        <fullName evidence="10">Protein ARV</fullName>
    </recommendedName>
</protein>
<keyword evidence="8 10" id="KW-0443">Lipid metabolism</keyword>
<organism evidence="11 12">
    <name type="scientific">Paramicrosporidium saccamoebae</name>
    <dbReference type="NCBI Taxonomy" id="1246581"/>
    <lineage>
        <taxon>Eukaryota</taxon>
        <taxon>Fungi</taxon>
        <taxon>Fungi incertae sedis</taxon>
        <taxon>Cryptomycota</taxon>
        <taxon>Cryptomycota incertae sedis</taxon>
        <taxon>Paramicrosporidium</taxon>
    </lineage>
</organism>
<keyword evidence="12" id="KW-1185">Reference proteome</keyword>
<evidence type="ECO:0000256" key="4">
    <source>
        <dbReference type="ARBA" id="ARBA00022692"/>
    </source>
</evidence>
<evidence type="ECO:0000256" key="10">
    <source>
        <dbReference type="RuleBase" id="RU368065"/>
    </source>
</evidence>
<gene>
    <name evidence="11" type="ORF">PSACC_01334</name>
</gene>
<feature type="transmembrane region" description="Helical" evidence="10">
    <location>
        <begin position="99"/>
        <end position="119"/>
    </location>
</feature>
<comment type="subcellular location">
    <subcellularLocation>
        <location evidence="1 10">Endoplasmic reticulum membrane</location>
        <topology evidence="1 10">Multi-pass membrane protein</topology>
    </subcellularLocation>
    <subcellularLocation>
        <location evidence="10">Golgi apparatus membrane</location>
        <topology evidence="10">Multi-pass membrane protein</topology>
    </subcellularLocation>
</comment>
<keyword evidence="6 10" id="KW-1133">Transmembrane helix</keyword>
<keyword evidence="9 10" id="KW-0472">Membrane</keyword>
<proteinExistence type="inferred from homology"/>
<name>A0A2H9TM00_9FUNG</name>
<evidence type="ECO:0000256" key="9">
    <source>
        <dbReference type="ARBA" id="ARBA00023136"/>
    </source>
</evidence>
<dbReference type="GO" id="GO:0016125">
    <property type="term" value="P:sterol metabolic process"/>
    <property type="evidence" value="ECO:0007669"/>
    <property type="project" value="UniProtKB-UniRule"/>
</dbReference>
<dbReference type="PANTHER" id="PTHR14467:SF0">
    <property type="entry name" value="PROTEIN ARV1"/>
    <property type="match status" value="1"/>
</dbReference>
<dbReference type="Proteomes" id="UP000240830">
    <property type="component" value="Unassembled WGS sequence"/>
</dbReference>
<evidence type="ECO:0000256" key="1">
    <source>
        <dbReference type="ARBA" id="ARBA00004477"/>
    </source>
</evidence>
<keyword evidence="4 10" id="KW-0812">Transmembrane</keyword>
<evidence type="ECO:0000256" key="7">
    <source>
        <dbReference type="ARBA" id="ARBA00023055"/>
    </source>
</evidence>
<dbReference type="GO" id="GO:0006665">
    <property type="term" value="P:sphingolipid metabolic process"/>
    <property type="evidence" value="ECO:0007669"/>
    <property type="project" value="UniProtKB-UniRule"/>
</dbReference>
<dbReference type="EMBL" id="MTSL01000101">
    <property type="protein sequence ID" value="PJF18801.1"/>
    <property type="molecule type" value="Genomic_DNA"/>
</dbReference>
<dbReference type="OrthoDB" id="2192830at2759"/>
<dbReference type="PANTHER" id="PTHR14467">
    <property type="entry name" value="ARV1"/>
    <property type="match status" value="1"/>
</dbReference>
<keyword evidence="3 10" id="KW-0813">Transport</keyword>
<dbReference type="InterPro" id="IPR007290">
    <property type="entry name" value="Arv1"/>
</dbReference>